<comment type="similarity">
    <text evidence="1">Belongs to the NAD(P)-dependent epimerase/dehydratase family.</text>
</comment>
<dbReference type="Gene3D" id="3.40.50.720">
    <property type="entry name" value="NAD(P)-binding Rossmann-like Domain"/>
    <property type="match status" value="1"/>
</dbReference>
<dbReference type="PANTHER" id="PTHR43000">
    <property type="entry name" value="DTDP-D-GLUCOSE 4,6-DEHYDRATASE-RELATED"/>
    <property type="match status" value="1"/>
</dbReference>
<organism evidence="3 4">
    <name type="scientific">Paenibacillus phyllosphaerae</name>
    <dbReference type="NCBI Taxonomy" id="274593"/>
    <lineage>
        <taxon>Bacteria</taxon>
        <taxon>Bacillati</taxon>
        <taxon>Bacillota</taxon>
        <taxon>Bacilli</taxon>
        <taxon>Bacillales</taxon>
        <taxon>Paenibacillaceae</taxon>
        <taxon>Paenibacillus</taxon>
    </lineage>
</organism>
<dbReference type="Pfam" id="PF01370">
    <property type="entry name" value="Epimerase"/>
    <property type="match status" value="1"/>
</dbReference>
<feature type="domain" description="NAD-dependent epimerase/dehydratase" evidence="2">
    <location>
        <begin position="4"/>
        <end position="234"/>
    </location>
</feature>
<dbReference type="RefSeq" id="WP_183597095.1">
    <property type="nucleotide sequence ID" value="NZ_JACHXK010000001.1"/>
</dbReference>
<dbReference type="EMBL" id="JACHXK010000001">
    <property type="protein sequence ID" value="MBB3108741.1"/>
    <property type="molecule type" value="Genomic_DNA"/>
</dbReference>
<proteinExistence type="inferred from homology"/>
<evidence type="ECO:0000313" key="4">
    <source>
        <dbReference type="Proteomes" id="UP000570361"/>
    </source>
</evidence>
<sequence length="313" mass="34535">MSKVIVTGGAGFIGSHIVDKLIRLGHQVLVVDNLSTGRLSNLNQGALFRRMDINDDRLSDVFTAFRPEVVIHHAAQVSVAHSMKNPLLDAKVNIMGTINVLEACQRSGAGKIIYASSAAVYGKPERAVIDEDHALNPMSFYGISKHTPEHYIETYAELIGLEYTIFRYSNVYGGRQDAHGEGGVVSIFTDRLLSNEKCLIFGDGEQTRDFIYVKDIVEANIAAMTRGSGLIMNISNNTSTTVNELLRTMCELLGKPFSPTYMPSRPGDIKDSMLDNSRARRELGWAPGCTLQVGLEETLHYEQLQKRLRKGAS</sequence>
<gene>
    <name evidence="3" type="ORF">FHS18_000769</name>
</gene>
<evidence type="ECO:0000259" key="2">
    <source>
        <dbReference type="Pfam" id="PF01370"/>
    </source>
</evidence>
<dbReference type="InterPro" id="IPR036291">
    <property type="entry name" value="NAD(P)-bd_dom_sf"/>
</dbReference>
<reference evidence="3 4" key="1">
    <citation type="submission" date="2020-08" db="EMBL/GenBank/DDBJ databases">
        <title>Genomic Encyclopedia of Type Strains, Phase III (KMG-III): the genomes of soil and plant-associated and newly described type strains.</title>
        <authorList>
            <person name="Whitman W."/>
        </authorList>
    </citation>
    <scope>NUCLEOTIDE SEQUENCE [LARGE SCALE GENOMIC DNA]</scope>
    <source>
        <strain evidence="3 4">CECT 5862</strain>
    </source>
</reference>
<evidence type="ECO:0000256" key="1">
    <source>
        <dbReference type="ARBA" id="ARBA00007637"/>
    </source>
</evidence>
<dbReference type="EC" id="5.1.3.2" evidence="3"/>
<comment type="caution">
    <text evidence="3">The sequence shown here is derived from an EMBL/GenBank/DDBJ whole genome shotgun (WGS) entry which is preliminary data.</text>
</comment>
<dbReference type="PRINTS" id="PR01713">
    <property type="entry name" value="NUCEPIMERASE"/>
</dbReference>
<dbReference type="Proteomes" id="UP000570361">
    <property type="component" value="Unassembled WGS sequence"/>
</dbReference>
<keyword evidence="3" id="KW-0413">Isomerase</keyword>
<dbReference type="AlphaFoldDB" id="A0A7W5AV41"/>
<dbReference type="Gene3D" id="3.90.25.10">
    <property type="entry name" value="UDP-galactose 4-epimerase, domain 1"/>
    <property type="match status" value="1"/>
</dbReference>
<accession>A0A7W5AV41</accession>
<dbReference type="InterPro" id="IPR001509">
    <property type="entry name" value="Epimerase_deHydtase"/>
</dbReference>
<dbReference type="GO" id="GO:0003978">
    <property type="term" value="F:UDP-glucose 4-epimerase activity"/>
    <property type="evidence" value="ECO:0007669"/>
    <property type="project" value="UniProtKB-EC"/>
</dbReference>
<evidence type="ECO:0000313" key="3">
    <source>
        <dbReference type="EMBL" id="MBB3108741.1"/>
    </source>
</evidence>
<keyword evidence="4" id="KW-1185">Reference proteome</keyword>
<dbReference type="SUPFAM" id="SSF51735">
    <property type="entry name" value="NAD(P)-binding Rossmann-fold domains"/>
    <property type="match status" value="1"/>
</dbReference>
<protein>
    <submittedName>
        <fullName evidence="3">UDP-glucose 4-epimerase</fullName>
        <ecNumber evidence="3">5.1.3.2</ecNumber>
    </submittedName>
</protein>
<name>A0A7W5AV41_9BACL</name>